<evidence type="ECO:0008006" key="3">
    <source>
        <dbReference type="Google" id="ProtNLM"/>
    </source>
</evidence>
<reference evidence="1 2" key="1">
    <citation type="journal article" date="2010" name="Stand. Genomic Sci.">
        <title>Complete genome sequence of Conexibacter woesei type strain (ID131577).</title>
        <authorList>
            <person name="Pukall R."/>
            <person name="Lapidus A."/>
            <person name="Glavina Del Rio T."/>
            <person name="Copeland A."/>
            <person name="Tice H."/>
            <person name="Cheng J.-F."/>
            <person name="Lucas S."/>
            <person name="Chen F."/>
            <person name="Nolan M."/>
            <person name="Bruce D."/>
            <person name="Goodwin L."/>
            <person name="Pitluck S."/>
            <person name="Mavromatis K."/>
            <person name="Ivanova N."/>
            <person name="Ovchinnikova G."/>
            <person name="Pati A."/>
            <person name="Chen A."/>
            <person name="Palaniappan K."/>
            <person name="Land M."/>
            <person name="Hauser L."/>
            <person name="Chang Y.-J."/>
            <person name="Jeffries C.D."/>
            <person name="Chain P."/>
            <person name="Meincke L."/>
            <person name="Sims D."/>
            <person name="Brettin T."/>
            <person name="Detter J.C."/>
            <person name="Rohde M."/>
            <person name="Goeker M."/>
            <person name="Bristow J."/>
            <person name="Eisen J.A."/>
            <person name="Markowitz V."/>
            <person name="Kyrpides N.C."/>
            <person name="Klenk H.-P."/>
            <person name="Hugenholtz P."/>
        </authorList>
    </citation>
    <scope>NUCLEOTIDE SEQUENCE [LARGE SCALE GENOMIC DNA]</scope>
    <source>
        <strain evidence="2">DSM 14684 / CIP 108061 / JCM 11494 / NBRC 100937 / ID131577</strain>
    </source>
</reference>
<dbReference type="RefSeq" id="WP_012932953.1">
    <property type="nucleotide sequence ID" value="NC_013739.1"/>
</dbReference>
<proteinExistence type="predicted"/>
<organism evidence="1 2">
    <name type="scientific">Conexibacter woesei (strain DSM 14684 / CCUG 47730 / CIP 108061 / JCM 11494 / NBRC 100937 / ID131577)</name>
    <dbReference type="NCBI Taxonomy" id="469383"/>
    <lineage>
        <taxon>Bacteria</taxon>
        <taxon>Bacillati</taxon>
        <taxon>Actinomycetota</taxon>
        <taxon>Thermoleophilia</taxon>
        <taxon>Solirubrobacterales</taxon>
        <taxon>Conexibacteraceae</taxon>
        <taxon>Conexibacter</taxon>
    </lineage>
</organism>
<dbReference type="OrthoDB" id="164904at2"/>
<evidence type="ECO:0000313" key="1">
    <source>
        <dbReference type="EMBL" id="ADB49902.1"/>
    </source>
</evidence>
<protein>
    <recommendedName>
        <fullName evidence="3">DUF2867 domain-containing protein</fullName>
    </recommendedName>
</protein>
<reference evidence="2" key="2">
    <citation type="submission" date="2010-01" db="EMBL/GenBank/DDBJ databases">
        <title>The complete genome of Conexibacter woesei DSM 14684.</title>
        <authorList>
            <consortium name="US DOE Joint Genome Institute (JGI-PGF)"/>
            <person name="Lucas S."/>
            <person name="Copeland A."/>
            <person name="Lapidus A."/>
            <person name="Glavina del Rio T."/>
            <person name="Dalin E."/>
            <person name="Tice H."/>
            <person name="Bruce D."/>
            <person name="Goodwin L."/>
            <person name="Pitluck S."/>
            <person name="Kyrpides N."/>
            <person name="Mavromatis K."/>
            <person name="Ivanova N."/>
            <person name="Mikhailova N."/>
            <person name="Chertkov O."/>
            <person name="Brettin T."/>
            <person name="Detter J.C."/>
            <person name="Han C."/>
            <person name="Larimer F."/>
            <person name="Land M."/>
            <person name="Hauser L."/>
            <person name="Markowitz V."/>
            <person name="Cheng J.-F."/>
            <person name="Hugenholtz P."/>
            <person name="Woyke T."/>
            <person name="Wu D."/>
            <person name="Pukall R."/>
            <person name="Steenblock K."/>
            <person name="Schneider S."/>
            <person name="Klenk H.-P."/>
            <person name="Eisen J.A."/>
        </authorList>
    </citation>
    <scope>NUCLEOTIDE SEQUENCE [LARGE SCALE GENOMIC DNA]</scope>
    <source>
        <strain evidence="2">DSM 14684 / CIP 108061 / JCM 11494 / NBRC 100937 / ID131577</strain>
    </source>
</reference>
<dbReference type="eggNOG" id="ENOG5032Z7H">
    <property type="taxonomic scope" value="Bacteria"/>
</dbReference>
<name>D3EZ28_CONWI</name>
<dbReference type="STRING" id="469383.Cwoe_1474"/>
<keyword evidence="2" id="KW-1185">Reference proteome</keyword>
<sequence length="151" mass="16497">MEQLPYIDEYSTSTGAPPDRVWVALAEVLRKEFGGAAGIARALGCDPAAGTPEFDGSLGQTVPGFRVAESEPQRRLALRGQHRFSRYGLTFVLDGDRLSAQTHAVFPGLHGRLYRLAVIGTRGHRVVTKRLLAQVVRRAGREREEVGSRSA</sequence>
<dbReference type="Proteomes" id="UP000008229">
    <property type="component" value="Chromosome"/>
</dbReference>
<gene>
    <name evidence="1" type="ordered locus">Cwoe_1474</name>
</gene>
<evidence type="ECO:0000313" key="2">
    <source>
        <dbReference type="Proteomes" id="UP000008229"/>
    </source>
</evidence>
<dbReference type="EMBL" id="CP001854">
    <property type="protein sequence ID" value="ADB49902.1"/>
    <property type="molecule type" value="Genomic_DNA"/>
</dbReference>
<dbReference type="HOGENOM" id="CLU_105426_1_0_11"/>
<dbReference type="KEGG" id="cwo:Cwoe_1474"/>
<accession>D3EZ28</accession>
<dbReference type="AlphaFoldDB" id="D3EZ28"/>